<evidence type="ECO:0000256" key="1">
    <source>
        <dbReference type="ARBA" id="ARBA00004141"/>
    </source>
</evidence>
<dbReference type="eggNOG" id="COG0628">
    <property type="taxonomic scope" value="Bacteria"/>
</dbReference>
<keyword evidence="3 6" id="KW-0812">Transmembrane</keyword>
<feature type="transmembrane region" description="Helical" evidence="6">
    <location>
        <begin position="268"/>
        <end position="299"/>
    </location>
</feature>
<dbReference type="GO" id="GO:0016020">
    <property type="term" value="C:membrane"/>
    <property type="evidence" value="ECO:0007669"/>
    <property type="project" value="UniProtKB-SubCell"/>
</dbReference>
<feature type="transmembrane region" description="Helical" evidence="6">
    <location>
        <begin position="89"/>
        <end position="109"/>
    </location>
</feature>
<evidence type="ECO:0000313" key="8">
    <source>
        <dbReference type="Proteomes" id="UP000019591"/>
    </source>
</evidence>
<reference evidence="7 8" key="1">
    <citation type="journal article" date="2014" name="Genome Announc.">
        <title>Complete Genome Sequence of Amino Acid-Utilizing Eubacterium acidaminophilum al-2 (DSM 3953).</title>
        <authorList>
            <person name="Poehlein A."/>
            <person name="Andreesen J.R."/>
            <person name="Daniel R."/>
        </authorList>
    </citation>
    <scope>NUCLEOTIDE SEQUENCE [LARGE SCALE GENOMIC DNA]</scope>
    <source>
        <strain evidence="7 8">DSM 3953</strain>
    </source>
</reference>
<feature type="transmembrane region" description="Helical" evidence="6">
    <location>
        <begin position="178"/>
        <end position="202"/>
    </location>
</feature>
<organism evidence="7 8">
    <name type="scientific">Peptoclostridium acidaminophilum DSM 3953</name>
    <dbReference type="NCBI Taxonomy" id="1286171"/>
    <lineage>
        <taxon>Bacteria</taxon>
        <taxon>Bacillati</taxon>
        <taxon>Bacillota</taxon>
        <taxon>Clostridia</taxon>
        <taxon>Peptostreptococcales</taxon>
        <taxon>Peptoclostridiaceae</taxon>
        <taxon>Peptoclostridium</taxon>
    </lineage>
</organism>
<keyword evidence="5 6" id="KW-0472">Membrane</keyword>
<comment type="similarity">
    <text evidence="2">Belongs to the autoinducer-2 exporter (AI-2E) (TC 2.A.86) family.</text>
</comment>
<sequence length="386" mass="43687">MLKHTRGFKINNMMDKIRSSFNDIFSESFMKSARRFGIFAIFYTIAFVAFFWTAAYTFPFIIAFIIALSIQPLVKLLKERIGISNGITSLIASVLVYILFFTLIFLLSYKMVSEAKQMLSTLTTIDINYVTQLVKEWISRFDIYLKYIDPDFINKNSSQITDIVKNALGMLGRVLNKFLSAAGSIPLWIAVIFITIISTYFFTRDMDKIKNSTFGIFSEKGQQRVLNVLEEGVSLFVKIVKSYAIIYMITFVETLVGFSLILRIKYAVILSIVAAVFDIIPVLGVGAVYWPLVVIYAILGDYRTSIGIMILYVFVVIVRYIVEPKLVSTSLGIHPVLLLAAIFAGLMTFGVSGAIYLIVMIIAYKIFNKTKPDAQLHEDINTRTTQ</sequence>
<evidence type="ECO:0000256" key="5">
    <source>
        <dbReference type="ARBA" id="ARBA00023136"/>
    </source>
</evidence>
<accession>W8T555</accession>
<dbReference type="NCBIfam" id="TIGR02872">
    <property type="entry name" value="spore_ytvI"/>
    <property type="match status" value="1"/>
</dbReference>
<dbReference type="InterPro" id="IPR002549">
    <property type="entry name" value="AI-2E-like"/>
</dbReference>
<evidence type="ECO:0000256" key="4">
    <source>
        <dbReference type="ARBA" id="ARBA00022989"/>
    </source>
</evidence>
<feature type="transmembrane region" description="Helical" evidence="6">
    <location>
        <begin position="244"/>
        <end position="262"/>
    </location>
</feature>
<dbReference type="KEGG" id="eac:EAL2_c06940"/>
<dbReference type="PANTHER" id="PTHR21716:SF68">
    <property type="entry name" value="TRANSPORT PROTEIN YTVI-RELATED"/>
    <property type="match status" value="1"/>
</dbReference>
<dbReference type="PANTHER" id="PTHR21716">
    <property type="entry name" value="TRANSMEMBRANE PROTEIN"/>
    <property type="match status" value="1"/>
</dbReference>
<evidence type="ECO:0000256" key="3">
    <source>
        <dbReference type="ARBA" id="ARBA00022692"/>
    </source>
</evidence>
<keyword evidence="4 6" id="KW-1133">Transmembrane helix</keyword>
<dbReference type="AlphaFoldDB" id="W8T555"/>
<dbReference type="EMBL" id="CP007452">
    <property type="protein sequence ID" value="AHM55995.1"/>
    <property type="molecule type" value="Genomic_DNA"/>
</dbReference>
<feature type="transmembrane region" description="Helical" evidence="6">
    <location>
        <begin position="306"/>
        <end position="322"/>
    </location>
</feature>
<dbReference type="Pfam" id="PF01594">
    <property type="entry name" value="AI-2E_transport"/>
    <property type="match status" value="1"/>
</dbReference>
<dbReference type="PATRIC" id="fig|1286171.3.peg.640"/>
<evidence type="ECO:0000256" key="6">
    <source>
        <dbReference type="SAM" id="Phobius"/>
    </source>
</evidence>
<dbReference type="HOGENOM" id="CLU_031275_4_3_9"/>
<proteinExistence type="inferred from homology"/>
<protein>
    <submittedName>
        <fullName evidence="7">Putative permease protein</fullName>
    </submittedName>
</protein>
<dbReference type="GO" id="GO:0055085">
    <property type="term" value="P:transmembrane transport"/>
    <property type="evidence" value="ECO:0007669"/>
    <property type="project" value="TreeGrafter"/>
</dbReference>
<feature type="transmembrane region" description="Helical" evidence="6">
    <location>
        <begin position="60"/>
        <end position="77"/>
    </location>
</feature>
<evidence type="ECO:0000313" key="7">
    <source>
        <dbReference type="EMBL" id="AHM55995.1"/>
    </source>
</evidence>
<feature type="transmembrane region" description="Helical" evidence="6">
    <location>
        <begin position="36"/>
        <end position="54"/>
    </location>
</feature>
<keyword evidence="8" id="KW-1185">Reference proteome</keyword>
<gene>
    <name evidence="7" type="ORF">EAL2_c06940</name>
</gene>
<feature type="transmembrane region" description="Helical" evidence="6">
    <location>
        <begin position="337"/>
        <end position="364"/>
    </location>
</feature>
<dbReference type="STRING" id="1286171.EAL2_c06940"/>
<comment type="subcellular location">
    <subcellularLocation>
        <location evidence="1">Membrane</location>
        <topology evidence="1">Multi-pass membrane protein</topology>
    </subcellularLocation>
</comment>
<dbReference type="InterPro" id="IPR014227">
    <property type="entry name" value="YtvI-like"/>
</dbReference>
<name>W8T555_PEPAC</name>
<evidence type="ECO:0000256" key="2">
    <source>
        <dbReference type="ARBA" id="ARBA00009773"/>
    </source>
</evidence>
<dbReference type="Proteomes" id="UP000019591">
    <property type="component" value="Chromosome"/>
</dbReference>